<evidence type="ECO:0000313" key="3">
    <source>
        <dbReference type="Proteomes" id="UP000184052"/>
    </source>
</evidence>
<dbReference type="InterPro" id="IPR012902">
    <property type="entry name" value="N_methyl_site"/>
</dbReference>
<reference evidence="2 3" key="1">
    <citation type="submission" date="2016-11" db="EMBL/GenBank/DDBJ databases">
        <authorList>
            <person name="Jaros S."/>
            <person name="Januszkiewicz K."/>
            <person name="Wedrychowicz H."/>
        </authorList>
    </citation>
    <scope>NUCLEOTIDE SEQUENCE [LARGE SCALE GENOMIC DNA]</scope>
    <source>
        <strain evidence="2 3">DSM 17477</strain>
    </source>
</reference>
<dbReference type="STRING" id="1121476.SAMN02745751_00808"/>
<dbReference type="Gene3D" id="3.30.700.10">
    <property type="entry name" value="Glycoprotein, Type 4 Pilin"/>
    <property type="match status" value="1"/>
</dbReference>
<keyword evidence="1" id="KW-0472">Membrane</keyword>
<dbReference type="SUPFAM" id="SSF54523">
    <property type="entry name" value="Pili subunits"/>
    <property type="match status" value="1"/>
</dbReference>
<sequence>MKIKFKNGFTLIELIIVLAVLSIIALIAIPRYLSVQDKSKKEADYGNAASIAKAAEVYFVQEEEPSINPTIGDLTGKYLNDEWIGWQHPDNKGKDVYIVIRLDTGGTVGVYAGNSSSGTILYPNP</sequence>
<dbReference type="Pfam" id="PF07963">
    <property type="entry name" value="N_methyl"/>
    <property type="match status" value="1"/>
</dbReference>
<protein>
    <submittedName>
        <fullName evidence="2">Prepilin-type N-terminal cleavage/methylation domain-containing protein</fullName>
    </submittedName>
</protein>
<organism evidence="2 3">
    <name type="scientific">Dethiosulfatibacter aminovorans DSM 17477</name>
    <dbReference type="NCBI Taxonomy" id="1121476"/>
    <lineage>
        <taxon>Bacteria</taxon>
        <taxon>Bacillati</taxon>
        <taxon>Bacillota</taxon>
        <taxon>Tissierellia</taxon>
        <taxon>Dethiosulfatibacter</taxon>
    </lineage>
</organism>
<evidence type="ECO:0000256" key="1">
    <source>
        <dbReference type="SAM" id="Phobius"/>
    </source>
</evidence>
<keyword evidence="1" id="KW-0812">Transmembrane</keyword>
<dbReference type="EMBL" id="FQZL01000006">
    <property type="protein sequence ID" value="SHI69138.1"/>
    <property type="molecule type" value="Genomic_DNA"/>
</dbReference>
<name>A0A1M6D816_9FIRM</name>
<keyword evidence="1" id="KW-1133">Transmembrane helix</keyword>
<keyword evidence="3" id="KW-1185">Reference proteome</keyword>
<feature type="transmembrane region" description="Helical" evidence="1">
    <location>
        <begin position="12"/>
        <end position="33"/>
    </location>
</feature>
<dbReference type="NCBIfam" id="TIGR02532">
    <property type="entry name" value="IV_pilin_GFxxxE"/>
    <property type="match status" value="1"/>
</dbReference>
<dbReference type="Proteomes" id="UP000184052">
    <property type="component" value="Unassembled WGS sequence"/>
</dbReference>
<evidence type="ECO:0000313" key="2">
    <source>
        <dbReference type="EMBL" id="SHI69138.1"/>
    </source>
</evidence>
<dbReference type="RefSeq" id="WP_073047548.1">
    <property type="nucleotide sequence ID" value="NZ_FQZL01000006.1"/>
</dbReference>
<gene>
    <name evidence="2" type="ORF">SAMN02745751_00808</name>
</gene>
<accession>A0A1M6D816</accession>
<dbReference type="AlphaFoldDB" id="A0A1M6D816"/>
<proteinExistence type="predicted"/>
<dbReference type="InterPro" id="IPR045584">
    <property type="entry name" value="Pilin-like"/>
</dbReference>